<reference evidence="2" key="1">
    <citation type="journal article" date="2019" name="Int. J. Syst. Evol. Microbiol.">
        <title>The Global Catalogue of Microorganisms (GCM) 10K type strain sequencing project: providing services to taxonomists for standard genome sequencing and annotation.</title>
        <authorList>
            <consortium name="The Broad Institute Genomics Platform"/>
            <consortium name="The Broad Institute Genome Sequencing Center for Infectious Disease"/>
            <person name="Wu L."/>
            <person name="Ma J."/>
        </authorList>
    </citation>
    <scope>NUCLEOTIDE SEQUENCE [LARGE SCALE GENOMIC DNA]</scope>
    <source>
        <strain evidence="2">CGMCC 4.7349</strain>
    </source>
</reference>
<protein>
    <submittedName>
        <fullName evidence="1">Uncharacterized protein</fullName>
    </submittedName>
</protein>
<dbReference type="EMBL" id="BMNG01000007">
    <property type="protein sequence ID" value="GGO45900.1"/>
    <property type="molecule type" value="Genomic_DNA"/>
</dbReference>
<evidence type="ECO:0000313" key="2">
    <source>
        <dbReference type="Proteomes" id="UP000656881"/>
    </source>
</evidence>
<organism evidence="1 2">
    <name type="scientific">Streptomyces lasiicapitis</name>
    <dbReference type="NCBI Taxonomy" id="1923961"/>
    <lineage>
        <taxon>Bacteria</taxon>
        <taxon>Bacillati</taxon>
        <taxon>Actinomycetota</taxon>
        <taxon>Actinomycetes</taxon>
        <taxon>Kitasatosporales</taxon>
        <taxon>Streptomycetaceae</taxon>
        <taxon>Streptomyces</taxon>
    </lineage>
</organism>
<proteinExistence type="predicted"/>
<name>A0ABQ2M2B8_9ACTN</name>
<accession>A0ABQ2M2B8</accession>
<keyword evidence="2" id="KW-1185">Reference proteome</keyword>
<evidence type="ECO:0000313" key="1">
    <source>
        <dbReference type="EMBL" id="GGO45900.1"/>
    </source>
</evidence>
<comment type="caution">
    <text evidence="1">The sequence shown here is derived from an EMBL/GenBank/DDBJ whole genome shotgun (WGS) entry which is preliminary data.</text>
</comment>
<dbReference type="Proteomes" id="UP000656881">
    <property type="component" value="Unassembled WGS sequence"/>
</dbReference>
<gene>
    <name evidence="1" type="ORF">GCM10012286_35550</name>
</gene>
<sequence length="56" mass="6069">MRLVVQAFTEAHPAQGVLREPASLATRQAAVEQAVRDRVESRYARRAASAGPYGCV</sequence>